<dbReference type="Proteomes" id="UP000030832">
    <property type="component" value="Unassembled WGS sequence"/>
</dbReference>
<reference evidence="1 2" key="1">
    <citation type="submission" date="2014-09" db="EMBL/GenBank/DDBJ databases">
        <title>Genome sequencing and annotation of Bacillus Okhensis strain Kh10-101T.</title>
        <authorList>
            <person name="Prakash J.S."/>
        </authorList>
    </citation>
    <scope>NUCLEOTIDE SEQUENCE [LARGE SCALE GENOMIC DNA]</scope>
    <source>
        <strain evidence="2">Kh10-101T</strain>
    </source>
</reference>
<evidence type="ECO:0008006" key="3">
    <source>
        <dbReference type="Google" id="ProtNLM"/>
    </source>
</evidence>
<dbReference type="STRING" id="333138.LQ50_07875"/>
<dbReference type="OrthoDB" id="1807636at2"/>
<evidence type="ECO:0000313" key="1">
    <source>
        <dbReference type="EMBL" id="KHF40702.1"/>
    </source>
</evidence>
<dbReference type="RefSeq" id="WP_034627681.1">
    <property type="nucleotide sequence ID" value="NZ_JRJU01000007.1"/>
</dbReference>
<sequence length="108" mass="12416">MSNIIDLSLLTQEPLILKFGEDDQFTIPPEPTVDFVLKIAAFEDKAMKSKSEIEYIGLFVKMVTHILNQDENRTITEDFVKKKVKITQMQQIVKAYKDKIAENAENPN</sequence>
<protein>
    <recommendedName>
        <fullName evidence="3">Phage protein</fullName>
    </recommendedName>
</protein>
<evidence type="ECO:0000313" key="2">
    <source>
        <dbReference type="Proteomes" id="UP000030832"/>
    </source>
</evidence>
<dbReference type="EMBL" id="JRJU01000007">
    <property type="protein sequence ID" value="KHF40702.1"/>
    <property type="molecule type" value="Genomic_DNA"/>
</dbReference>
<proteinExistence type="predicted"/>
<dbReference type="AlphaFoldDB" id="A0A0B0III9"/>
<gene>
    <name evidence="1" type="ORF">LQ50_07875</name>
</gene>
<name>A0A0B0III9_9BACI</name>
<keyword evidence="2" id="KW-1185">Reference proteome</keyword>
<comment type="caution">
    <text evidence="1">The sequence shown here is derived from an EMBL/GenBank/DDBJ whole genome shotgun (WGS) entry which is preliminary data.</text>
</comment>
<accession>A0A0B0III9</accession>
<organism evidence="1 2">
    <name type="scientific">Halalkalibacter okhensis</name>
    <dbReference type="NCBI Taxonomy" id="333138"/>
    <lineage>
        <taxon>Bacteria</taxon>
        <taxon>Bacillati</taxon>
        <taxon>Bacillota</taxon>
        <taxon>Bacilli</taxon>
        <taxon>Bacillales</taxon>
        <taxon>Bacillaceae</taxon>
        <taxon>Halalkalibacter</taxon>
    </lineage>
</organism>